<dbReference type="Pfam" id="PF07963">
    <property type="entry name" value="N_methyl"/>
    <property type="match status" value="1"/>
</dbReference>
<proteinExistence type="predicted"/>
<feature type="region of interest" description="Disordered" evidence="1">
    <location>
        <begin position="196"/>
        <end position="220"/>
    </location>
</feature>
<keyword evidence="2" id="KW-0812">Transmembrane</keyword>
<accession>A0ABX7MZ23</accession>
<sequence length="395" mass="43682">MRRALHHARGFTLLEVMIASVIGVIVLGIGLVAGMQMQRRAIFEEQTMLAQVTGRAVKELLAADVSRTGLGMGNTPIRYSETDLRSAIQVWNALDMRTEVPGFFAADPTFQFPTGRYSGMRSDVLQLHWGDSRNMTPMVPCNLGTGPVRNGNSFCMRGLPPAHLQPPSGQSVPALVVNPLWDVACHIQVDTVETPPGPNVGKIGATVAPNSGPATKEACSDSTDKKWEETGWFIMQPQGAAYRVNWVNNIPTLEYLAPGAPNWVVVSRDVERMTIRQGVMNMKDTLQDLRWYPNTTPARPDLSNCTTNNTECNLDDGTVSPSPNTHEGLRRMLQQRVRALEVTLVVRTRRLDQTLVQPITDEEGFPLDGFKRRTYSFRVAPRNYGSVGIQPEEAE</sequence>
<evidence type="ECO:0000256" key="1">
    <source>
        <dbReference type="SAM" id="MobiDB-lite"/>
    </source>
</evidence>
<dbReference type="RefSeq" id="WP_206713345.1">
    <property type="nucleotide sequence ID" value="NZ_CP071091.1"/>
</dbReference>
<evidence type="ECO:0000313" key="4">
    <source>
        <dbReference type="Proteomes" id="UP000663090"/>
    </source>
</evidence>
<name>A0ABX7MZ23_9BACT</name>
<dbReference type="Proteomes" id="UP000663090">
    <property type="component" value="Chromosome"/>
</dbReference>
<keyword evidence="2" id="KW-0472">Membrane</keyword>
<dbReference type="PROSITE" id="PS00409">
    <property type="entry name" value="PROKAR_NTER_METHYL"/>
    <property type="match status" value="1"/>
</dbReference>
<dbReference type="InterPro" id="IPR012902">
    <property type="entry name" value="N_methyl_site"/>
</dbReference>
<feature type="transmembrane region" description="Helical" evidence="2">
    <location>
        <begin position="12"/>
        <end position="35"/>
    </location>
</feature>
<evidence type="ECO:0000313" key="3">
    <source>
        <dbReference type="EMBL" id="QSQ11598.1"/>
    </source>
</evidence>
<dbReference type="NCBIfam" id="TIGR02532">
    <property type="entry name" value="IV_pilin_GFxxxE"/>
    <property type="match status" value="1"/>
</dbReference>
<organism evidence="3 4">
    <name type="scientific">Myxococcus landrumensis</name>
    <dbReference type="NCBI Taxonomy" id="2813577"/>
    <lineage>
        <taxon>Bacteria</taxon>
        <taxon>Pseudomonadati</taxon>
        <taxon>Myxococcota</taxon>
        <taxon>Myxococcia</taxon>
        <taxon>Myxococcales</taxon>
        <taxon>Cystobacterineae</taxon>
        <taxon>Myxococcaceae</taxon>
        <taxon>Myxococcus</taxon>
    </lineage>
</organism>
<reference evidence="3 4" key="1">
    <citation type="submission" date="2021-02" db="EMBL/GenBank/DDBJ databases">
        <title>De Novo genome assembly of isolated myxobacteria.</title>
        <authorList>
            <person name="Stevens D.C."/>
        </authorList>
    </citation>
    <scope>NUCLEOTIDE SEQUENCE [LARGE SCALE GENOMIC DNA]</scope>
    <source>
        <strain evidence="3 4">SCHIC003</strain>
    </source>
</reference>
<dbReference type="EMBL" id="CP071091">
    <property type="protein sequence ID" value="QSQ11598.1"/>
    <property type="molecule type" value="Genomic_DNA"/>
</dbReference>
<gene>
    <name evidence="3" type="ORF">JY572_24755</name>
</gene>
<evidence type="ECO:0000256" key="2">
    <source>
        <dbReference type="SAM" id="Phobius"/>
    </source>
</evidence>
<keyword evidence="2" id="KW-1133">Transmembrane helix</keyword>
<protein>
    <submittedName>
        <fullName evidence="3">Prepilin-type N-terminal cleavage/methylation domain-containing protein</fullName>
    </submittedName>
</protein>
<keyword evidence="4" id="KW-1185">Reference proteome</keyword>